<name>A0AA92TS61_9BACT</name>
<comment type="caution">
    <text evidence="5">The sequence shown here is derived from an EMBL/GenBank/DDBJ whole genome shotgun (WGS) entry which is preliminary data.</text>
</comment>
<dbReference type="SUPFAM" id="SSF52540">
    <property type="entry name" value="P-loop containing nucleoside triphosphate hydrolases"/>
    <property type="match status" value="1"/>
</dbReference>
<accession>A0AA92TS61</accession>
<dbReference type="Proteomes" id="UP000285236">
    <property type="component" value="Unassembled WGS sequence"/>
</dbReference>
<dbReference type="InterPro" id="IPR024402">
    <property type="entry name" value="DUF2726"/>
</dbReference>
<dbReference type="InterPro" id="IPR047187">
    <property type="entry name" value="SF1_C_Upf1"/>
</dbReference>
<dbReference type="PANTHER" id="PTHR10887">
    <property type="entry name" value="DNA2/NAM7 HELICASE FAMILY"/>
    <property type="match status" value="1"/>
</dbReference>
<dbReference type="InterPro" id="IPR041679">
    <property type="entry name" value="DNA2/NAM7-like_C"/>
</dbReference>
<evidence type="ECO:0000259" key="4">
    <source>
        <dbReference type="Pfam" id="PF13087"/>
    </source>
</evidence>
<dbReference type="CDD" id="cd17934">
    <property type="entry name" value="DEXXQc_Upf1-like"/>
    <property type="match status" value="1"/>
</dbReference>
<feature type="coiled-coil region" evidence="1">
    <location>
        <begin position="417"/>
        <end position="444"/>
    </location>
</feature>
<gene>
    <name evidence="5" type="ORF">DWW35_07160</name>
</gene>
<evidence type="ECO:0000313" key="6">
    <source>
        <dbReference type="Proteomes" id="UP000285236"/>
    </source>
</evidence>
<dbReference type="InterPro" id="IPR041677">
    <property type="entry name" value="DNA2/NAM7_AAA_11"/>
</dbReference>
<dbReference type="Pfam" id="PF10881">
    <property type="entry name" value="DUF2726"/>
    <property type="match status" value="1"/>
</dbReference>
<dbReference type="GO" id="GO:0004386">
    <property type="term" value="F:helicase activity"/>
    <property type="evidence" value="ECO:0007669"/>
    <property type="project" value="InterPro"/>
</dbReference>
<evidence type="ECO:0000259" key="2">
    <source>
        <dbReference type="Pfam" id="PF10881"/>
    </source>
</evidence>
<dbReference type="Gene3D" id="3.40.50.300">
    <property type="entry name" value="P-loop containing nucleotide triphosphate hydrolases"/>
    <property type="match status" value="3"/>
</dbReference>
<dbReference type="InterPro" id="IPR027417">
    <property type="entry name" value="P-loop_NTPase"/>
</dbReference>
<feature type="domain" description="DUF2726" evidence="2">
    <location>
        <begin position="799"/>
        <end position="921"/>
    </location>
</feature>
<sequence>MYYKKLNMLDISSKIILIKGEPRSLNIESITPANEQKMAVMFKENPKTYLYKKENVVIIEESLHIDGEYAVVMLDGTIRQGISDLWCFTHHGMKYWRIKYKIDKVEEYPGSRIQVEVSCLADEKARNVWAYLKQVAEINPLKNDINNQKILLTAYEKIKQIPNSTAADVYLNTKHHSKKLRADFFIYPFGCNSSQKKAVENALRNQVSIIQGPPGTGKTQTILNIIANLLIQGKTILVVSNNNSATANVKEKLAKYGIDFIVATLGSHDNKETFIKEGQTPIPENVKDWGIEEEEKTVVEKEIQRISLQLDKVFDLKNQQATSRLELENLKLEWTHFKSNHNISDGTFYLKRSLSSIRLTKMWVKLQEFADTRDDNSKSFWQWLKWLWTSLLIRYWLHLKSKFDKHHLDELIIELQALYYMKRIEELEQELRKIEDELQLHDNKTLMDSLSDHSMMILKNTLHARYSGRMRREFTDADTLSTQAEEVLKDYPVITSTTFSARSSLGGNTIYDYVIMDESSQVSLETGTLALTCAKNAVIVGDTKQLPNVITNNDREKLEVIFGLSHIDNGYDSANHSFLESVSIMIKDVPQTLLREHYRCNSRIINFCNQKFYGGNLLIMKEDETNKNVLAAYKTVKGNHAANMTNLREIEVIKQEVIPELKDICLDEIGIITPYNNQVNAIRQQLPDIEVGTVHKFQGREKDVIIMSVVSNQINDFIDDPHLINVAVSRAKKKFYLVVTGNEQEKTSNIKDLIDYIDYNNCKVVDSKVFSIFDYLYSQYTDMRIAFLESHPKISEYASENIAYSLIKSILESDRKYSCLHVLCHIPLRSIFRQTDLMSEEERIYAGNFNTHVDFLIINRATKQPLLGIEIDGYAYHHKGTVQSSRDALKDHIFKSYHLQLLRLSTKGANEEEKVKERLDTIC</sequence>
<evidence type="ECO:0000313" key="5">
    <source>
        <dbReference type="EMBL" id="RGU97235.1"/>
    </source>
</evidence>
<feature type="domain" description="DNA2/NAM7 helicase helicase" evidence="3">
    <location>
        <begin position="191"/>
        <end position="551"/>
    </location>
</feature>
<dbReference type="AlphaFoldDB" id="A0AA92TS61"/>
<proteinExistence type="predicted"/>
<keyword evidence="1" id="KW-0175">Coiled coil</keyword>
<dbReference type="Pfam" id="PF13087">
    <property type="entry name" value="AAA_12"/>
    <property type="match status" value="1"/>
</dbReference>
<dbReference type="Gene3D" id="3.40.960.10">
    <property type="entry name" value="VSR Endonuclease"/>
    <property type="match status" value="1"/>
</dbReference>
<dbReference type="EMBL" id="QRYP01000015">
    <property type="protein sequence ID" value="RGU97235.1"/>
    <property type="molecule type" value="Genomic_DNA"/>
</dbReference>
<evidence type="ECO:0000256" key="1">
    <source>
        <dbReference type="SAM" id="Coils"/>
    </source>
</evidence>
<dbReference type="Pfam" id="PF13086">
    <property type="entry name" value="AAA_11"/>
    <property type="match status" value="1"/>
</dbReference>
<evidence type="ECO:0000259" key="3">
    <source>
        <dbReference type="Pfam" id="PF13086"/>
    </source>
</evidence>
<dbReference type="InterPro" id="IPR045055">
    <property type="entry name" value="DNA2/NAM7-like"/>
</dbReference>
<dbReference type="PANTHER" id="PTHR10887:SF530">
    <property type="entry name" value="SUPERFAMILY I DNA HELICASES"/>
    <property type="match status" value="1"/>
</dbReference>
<protein>
    <submittedName>
        <fullName evidence="5">DUF2726 domain-containing protein</fullName>
    </submittedName>
</protein>
<dbReference type="CDD" id="cd18808">
    <property type="entry name" value="SF1_C_Upf1"/>
    <property type="match status" value="1"/>
</dbReference>
<reference evidence="5 6" key="1">
    <citation type="submission" date="2018-08" db="EMBL/GenBank/DDBJ databases">
        <title>A genome reference for cultivated species of the human gut microbiota.</title>
        <authorList>
            <person name="Zou Y."/>
            <person name="Xue W."/>
            <person name="Luo G."/>
        </authorList>
    </citation>
    <scope>NUCLEOTIDE SEQUENCE [LARGE SCALE GENOMIC DNA]</scope>
    <source>
        <strain evidence="5 6">AF15-25</strain>
    </source>
</reference>
<organism evidence="5 6">
    <name type="scientific">Segatella copri</name>
    <dbReference type="NCBI Taxonomy" id="165179"/>
    <lineage>
        <taxon>Bacteria</taxon>
        <taxon>Pseudomonadati</taxon>
        <taxon>Bacteroidota</taxon>
        <taxon>Bacteroidia</taxon>
        <taxon>Bacteroidales</taxon>
        <taxon>Prevotellaceae</taxon>
        <taxon>Segatella</taxon>
    </lineage>
</organism>
<feature type="domain" description="DNA2/NAM7 helicase-like C-terminal" evidence="4">
    <location>
        <begin position="588"/>
        <end position="738"/>
    </location>
</feature>